<feature type="compositionally biased region" description="Basic residues" evidence="2">
    <location>
        <begin position="1484"/>
        <end position="1494"/>
    </location>
</feature>
<feature type="compositionally biased region" description="Basic and acidic residues" evidence="2">
    <location>
        <begin position="1152"/>
        <end position="1177"/>
    </location>
</feature>
<evidence type="ECO:0000313" key="4">
    <source>
        <dbReference type="EMBL" id="GHJ87047.1"/>
    </source>
</evidence>
<name>A0A8H3TTT4_9TREE</name>
<feature type="compositionally biased region" description="Polar residues" evidence="2">
    <location>
        <begin position="1244"/>
        <end position="1264"/>
    </location>
</feature>
<dbReference type="EMBL" id="BLZA01000020">
    <property type="protein sequence ID" value="GHJ87047.1"/>
    <property type="molecule type" value="Genomic_DNA"/>
</dbReference>
<keyword evidence="3" id="KW-0732">Signal</keyword>
<organism evidence="4 5">
    <name type="scientific">Naganishia liquefaciens</name>
    <dbReference type="NCBI Taxonomy" id="104408"/>
    <lineage>
        <taxon>Eukaryota</taxon>
        <taxon>Fungi</taxon>
        <taxon>Dikarya</taxon>
        <taxon>Basidiomycota</taxon>
        <taxon>Agaricomycotina</taxon>
        <taxon>Tremellomycetes</taxon>
        <taxon>Filobasidiales</taxon>
        <taxon>Filobasidiaceae</taxon>
        <taxon>Naganishia</taxon>
    </lineage>
</organism>
<feature type="region of interest" description="Disordered" evidence="2">
    <location>
        <begin position="566"/>
        <end position="592"/>
    </location>
</feature>
<feature type="region of interest" description="Disordered" evidence="2">
    <location>
        <begin position="980"/>
        <end position="1001"/>
    </location>
</feature>
<feature type="compositionally biased region" description="Acidic residues" evidence="2">
    <location>
        <begin position="1463"/>
        <end position="1472"/>
    </location>
</feature>
<dbReference type="Proteomes" id="UP000620104">
    <property type="component" value="Unassembled WGS sequence"/>
</dbReference>
<feature type="compositionally biased region" description="Basic and acidic residues" evidence="2">
    <location>
        <begin position="983"/>
        <end position="1001"/>
    </location>
</feature>
<protein>
    <submittedName>
        <fullName evidence="4">Uncharacterized protein</fullName>
    </submittedName>
</protein>
<accession>A0A8H3TTT4</accession>
<evidence type="ECO:0000313" key="5">
    <source>
        <dbReference type="Proteomes" id="UP000620104"/>
    </source>
</evidence>
<evidence type="ECO:0000256" key="3">
    <source>
        <dbReference type="SAM" id="SignalP"/>
    </source>
</evidence>
<feature type="compositionally biased region" description="Polar residues" evidence="2">
    <location>
        <begin position="1391"/>
        <end position="1413"/>
    </location>
</feature>
<feature type="compositionally biased region" description="Polar residues" evidence="2">
    <location>
        <begin position="1323"/>
        <end position="1337"/>
    </location>
</feature>
<feature type="region of interest" description="Disordered" evidence="2">
    <location>
        <begin position="496"/>
        <end position="529"/>
    </location>
</feature>
<feature type="coiled-coil region" evidence="1">
    <location>
        <begin position="145"/>
        <end position="193"/>
    </location>
</feature>
<proteinExistence type="predicted"/>
<sequence length="1592" mass="172250">MKTTPRGRRMIGLSCLSIVHGQALLGVVDNDMINALANITNITNVPNNVTLAAQASAMFASGASASSMPRNGMRAHHAAPVTHDSHPFRIKKVATLVPSEVAARKAGITLTLGKDSVIEIGWFRVNLESDGSPSSNDTVTALAALEAYQAREAILLDQLERKNEADIERAAFLDTLERKLKQDTADAEAKKQQDDDKLARDKKTLRDQRIAFSYKVMHALRNDPTGLTIYRGPITPPSARISHLEHLNASRNTSQHDSPSRNADLLQYLDQRVIIAVVSLASKVMLILLARAGRRARKPAMSDKLAKQIERAMIFLGEPIVVYQDKIVERPVEIIKVVFVDRSVEATKEPAAENVEEVAAEGTETAIRVVEAPEQADEATQGDLSVVSSEQQVKAEAAVALAQSAAPAICVDSISENNHATYRDLPVVLFKRPVKVAAHVAPTPASAPEALNNGASDNGISENNDATDRDLSVVLYKDLPLVLYERKVKVGAAIAPGPEDLSNGASENNQATDEDIPVVSNEKQATDEGLSAVSENYQATDEDLPIVSPKQEDKVGAAVAPAPAAFDNGVSENNQATDEDQPVVPSKQEDKVETAVAPAPVALSDGALEDCRATDEDPPVISENNQATDEDLPNVSSKQEEKVEAAVAPALPAAPAACIGTSENSQATERDLPLVSSKQEDKVETAVAPTPPAMNNGISENSHAADRDLPVVSFKRHDSVEAAVAPTLASASAVCVNSISEYTEATDRYLPVVQSTRPEVEVIAAAAPKPDHLEVCQILLEKARRGYHRVLKGVWRILDDRMVSDTAALKLSQRLAMQPAVYALPQVDWNQILKMAIGHPAVALNREVIVSDFVRLVFGLDIAKAGPLLETLNRPQVHQELGYCPLLLHDARRRLSRRQPHRKGHGYNAARARLLHRFENLTARRPSFGAMEAEQKCHKAWRALALRLNGDLKKENDRVKALEINSQNWEVLALIDIPPEQPVRNENETAKQPEGPADERRKRMLEAKSAVIDGSAEKLVSTVNSSAKASAMSVQSRSSLSPPANPSGVSLNSSRHRPQTQMHSVDLAPTPTTAKVALRSACHIPVPNKDGNEPRLPNAVGDNQAPPSQKQPLDASAQLEPPSDQQEQQSSTEARLHIDQRLPEVDSSSGAKDSDVKELKKQADDSRKPMAEDKGTVTDEFAAKPVAIAQSSVKASAKLMESPCPPSLPTNALDTSLNSSRHRPQTRTQSTYLAPRPAVAKVGLSSSRHNPATQKDGNEQQLSNAVVAIKDFQAQNQPLDEPARVQSPSSVHSRNEKPFTEARSHIDQCLSERKREGEETRTFTDVSAETPVSSTKASAEPSAKLMESPSSLPLPANSSGTTLDSSRHRPQTQTKSSGLASRPIVAAKVALNSSRHNPATKTDGNEQQLSTAVGKSEASCAQKQPFDEPSQTMALPPEQEHRPSTEAPLQTEELECALPELESASESENEDDEQHKSSADGQPKRRPKGQGFAKKRAHLLAEITIALVDRPAKRQPGPVHAHWLATAESLNQRIKQENARISRMEKNPAGWEDRFDRFVWAVAASASFERALCATWDASHSASSRCPTPQGE</sequence>
<feature type="region of interest" description="Disordered" evidence="2">
    <location>
        <begin position="662"/>
        <end position="682"/>
    </location>
</feature>
<feature type="region of interest" description="Disordered" evidence="2">
    <location>
        <begin position="612"/>
        <end position="634"/>
    </location>
</feature>
<keyword evidence="1" id="KW-0175">Coiled coil</keyword>
<feature type="chain" id="PRO_5034824516" evidence="3">
    <location>
        <begin position="22"/>
        <end position="1592"/>
    </location>
</feature>
<feature type="compositionally biased region" description="Basic and acidic residues" evidence="2">
    <location>
        <begin position="1134"/>
        <end position="1144"/>
    </location>
</feature>
<gene>
    <name evidence="4" type="ORF">NliqN6_3449</name>
</gene>
<feature type="compositionally biased region" description="Low complexity" evidence="2">
    <location>
        <begin position="1118"/>
        <end position="1133"/>
    </location>
</feature>
<feature type="signal peptide" evidence="3">
    <location>
        <begin position="1"/>
        <end position="21"/>
    </location>
</feature>
<feature type="region of interest" description="Disordered" evidence="2">
    <location>
        <begin position="1462"/>
        <end position="1494"/>
    </location>
</feature>
<keyword evidence="5" id="KW-1185">Reference proteome</keyword>
<feature type="region of interest" description="Disordered" evidence="2">
    <location>
        <begin position="1033"/>
        <end position="1068"/>
    </location>
</feature>
<comment type="caution">
    <text evidence="4">The sequence shown here is derived from an EMBL/GenBank/DDBJ whole genome shotgun (WGS) entry which is preliminary data.</text>
</comment>
<feature type="compositionally biased region" description="Basic and acidic residues" evidence="2">
    <location>
        <begin position="1293"/>
        <end position="1322"/>
    </location>
</feature>
<evidence type="ECO:0000256" key="1">
    <source>
        <dbReference type="SAM" id="Coils"/>
    </source>
</evidence>
<reference evidence="4" key="1">
    <citation type="submission" date="2020-07" db="EMBL/GenBank/DDBJ databases">
        <title>Draft Genome Sequence of a Deep-Sea Yeast, Naganishia (Cryptococcus) liquefaciens strain N6.</title>
        <authorList>
            <person name="Han Y.W."/>
            <person name="Kajitani R."/>
            <person name="Morimoto H."/>
            <person name="Parhat M."/>
            <person name="Tsubouchi H."/>
            <person name="Bakenova O."/>
            <person name="Ogata M."/>
            <person name="Argunhan B."/>
            <person name="Aoki R."/>
            <person name="Kajiwara S."/>
            <person name="Itoh T."/>
            <person name="Iwasaki H."/>
        </authorList>
    </citation>
    <scope>NUCLEOTIDE SEQUENCE</scope>
    <source>
        <strain evidence="4">N6</strain>
    </source>
</reference>
<feature type="compositionally biased region" description="Basic and acidic residues" evidence="2">
    <location>
        <begin position="668"/>
        <end position="682"/>
    </location>
</feature>
<feature type="coiled-coil region" evidence="1">
    <location>
        <begin position="945"/>
        <end position="972"/>
    </location>
</feature>
<feature type="region of interest" description="Disordered" evidence="2">
    <location>
        <begin position="1084"/>
        <end position="1449"/>
    </location>
</feature>
<feature type="compositionally biased region" description="Polar residues" evidence="2">
    <location>
        <begin position="1033"/>
        <end position="1063"/>
    </location>
</feature>
<feature type="compositionally biased region" description="Polar residues" evidence="2">
    <location>
        <begin position="1209"/>
        <end position="1219"/>
    </location>
</feature>
<evidence type="ECO:0000256" key="2">
    <source>
        <dbReference type="SAM" id="MobiDB-lite"/>
    </source>
</evidence>